<dbReference type="FunFam" id="3.30.470.20:FF:000018">
    <property type="entry name" value="Trifunctional purine biosynthetic protein adenosine-3"/>
    <property type="match status" value="1"/>
</dbReference>
<evidence type="ECO:0000256" key="1">
    <source>
        <dbReference type="ARBA" id="ARBA00001946"/>
    </source>
</evidence>
<comment type="cofactor">
    <cofactor evidence="1">
        <name>Mg(2+)</name>
        <dbReference type="ChEBI" id="CHEBI:18420"/>
    </cofactor>
</comment>
<keyword evidence="12 18" id="KW-0658">Purine biosynthesis</keyword>
<dbReference type="PROSITE" id="PS00373">
    <property type="entry name" value="GART"/>
    <property type="match status" value="1"/>
</dbReference>
<comment type="similarity">
    <text evidence="7 18">In the central section; belongs to the AIR synthase family.</text>
</comment>
<dbReference type="InterPro" id="IPR020561">
    <property type="entry name" value="PRibGlycinamid_synth_ATP-grasp"/>
</dbReference>
<dbReference type="PANTHER" id="PTHR10520">
    <property type="entry name" value="TRIFUNCTIONAL PURINE BIOSYNTHETIC PROTEIN ADENOSINE-3-RELATED"/>
    <property type="match status" value="1"/>
</dbReference>
<evidence type="ECO:0000259" key="19">
    <source>
        <dbReference type="PROSITE" id="PS50975"/>
    </source>
</evidence>
<feature type="domain" description="ATP-grasp" evidence="19">
    <location>
        <begin position="114"/>
        <end position="320"/>
    </location>
</feature>
<dbReference type="InterPro" id="IPR013815">
    <property type="entry name" value="ATP_grasp_subdomain_1"/>
</dbReference>
<dbReference type="Pfam" id="PF01071">
    <property type="entry name" value="GARS_A"/>
    <property type="match status" value="1"/>
</dbReference>
<dbReference type="InterPro" id="IPR037123">
    <property type="entry name" value="PRibGlycinamide_synth_C_sf"/>
</dbReference>
<dbReference type="InterPro" id="IPR036676">
    <property type="entry name" value="PurM-like_C_sf"/>
</dbReference>
<dbReference type="SUPFAM" id="SSF56042">
    <property type="entry name" value="PurM C-terminal domain-like"/>
    <property type="match status" value="1"/>
</dbReference>
<evidence type="ECO:0000256" key="5">
    <source>
        <dbReference type="ARBA" id="ARBA00007423"/>
    </source>
</evidence>
<keyword evidence="15 18" id="KW-0464">Manganese</keyword>
<evidence type="ECO:0000256" key="14">
    <source>
        <dbReference type="ARBA" id="ARBA00022842"/>
    </source>
</evidence>
<dbReference type="InterPro" id="IPR010918">
    <property type="entry name" value="PurM-like_C_dom"/>
</dbReference>
<accession>A0A914UTH2</accession>
<dbReference type="SUPFAM" id="SSF55326">
    <property type="entry name" value="PurM N-terminal domain-like"/>
    <property type="match status" value="1"/>
</dbReference>
<dbReference type="GO" id="GO:0004644">
    <property type="term" value="F:phosphoribosylglycinamide formyltransferase activity"/>
    <property type="evidence" value="ECO:0007669"/>
    <property type="project" value="UniProtKB-EC"/>
</dbReference>
<dbReference type="EC" id="2.1.2.2" evidence="18"/>
<evidence type="ECO:0000256" key="6">
    <source>
        <dbReference type="ARBA" id="ARBA00008630"/>
    </source>
</evidence>
<dbReference type="InterPro" id="IPR020562">
    <property type="entry name" value="PRibGlycinamide_synth_N"/>
</dbReference>
<dbReference type="GO" id="GO:0006189">
    <property type="term" value="P:'de novo' IMP biosynthetic process"/>
    <property type="evidence" value="ECO:0007669"/>
    <property type="project" value="UniProtKB-UniRule"/>
</dbReference>
<dbReference type="EC" id="6.3.3.1" evidence="18"/>
<dbReference type="InterPro" id="IPR011761">
    <property type="entry name" value="ATP-grasp"/>
</dbReference>
<dbReference type="SUPFAM" id="SSF53328">
    <property type="entry name" value="Formyltransferase"/>
    <property type="match status" value="1"/>
</dbReference>
<evidence type="ECO:0000256" key="18">
    <source>
        <dbReference type="RuleBase" id="RU363089"/>
    </source>
</evidence>
<evidence type="ECO:0000256" key="2">
    <source>
        <dbReference type="ARBA" id="ARBA00004686"/>
    </source>
</evidence>
<keyword evidence="16 18" id="KW-0511">Multifunctional enzyme</keyword>
<evidence type="ECO:0000256" key="3">
    <source>
        <dbReference type="ARBA" id="ARBA00005054"/>
    </source>
</evidence>
<comment type="similarity">
    <text evidence="5 18">In the N-terminal section; belongs to the GARS family.</text>
</comment>
<dbReference type="GO" id="GO:0004637">
    <property type="term" value="F:phosphoribosylamine-glycine ligase activity"/>
    <property type="evidence" value="ECO:0007669"/>
    <property type="project" value="UniProtKB-UniRule"/>
</dbReference>
<keyword evidence="20" id="KW-1185">Reference proteome</keyword>
<dbReference type="GO" id="GO:0004641">
    <property type="term" value="F:phosphoribosylformylglycinamidine cyclo-ligase activity"/>
    <property type="evidence" value="ECO:0007669"/>
    <property type="project" value="UniProtKB-EC"/>
</dbReference>
<protein>
    <recommendedName>
        <fullName evidence="18">Trifunctional purine biosynthetic protein adenosine-3</fullName>
    </recommendedName>
    <domain>
        <recommendedName>
            <fullName evidence="18">Phosphoribosylamine--glycine ligase</fullName>
            <ecNumber evidence="18">6.3.4.13</ecNumber>
        </recommendedName>
        <alternativeName>
            <fullName evidence="18">Glycinamide ribonucleotide synthetase</fullName>
            <shortName evidence="18">GARS</shortName>
        </alternativeName>
        <alternativeName>
            <fullName evidence="18">Phosphoribosylglycinamide synthetase</fullName>
        </alternativeName>
    </domain>
    <domain>
        <recommendedName>
            <fullName evidence="18">Phosphoribosylformylglycinamidine cyclo-ligase</fullName>
            <ecNumber evidence="18">6.3.3.1</ecNumber>
        </recommendedName>
        <alternativeName>
            <fullName evidence="18">AIR synthase</fullName>
            <shortName evidence="18">AIRS</shortName>
        </alternativeName>
        <alternativeName>
            <fullName evidence="18">Phosphoribosyl-aminoimidazole synthetase</fullName>
        </alternativeName>
    </domain>
    <domain>
        <recommendedName>
            <fullName evidence="18">Phosphoribosylglycinamide formyltransferase</fullName>
            <ecNumber evidence="18">2.1.2.2</ecNumber>
        </recommendedName>
        <alternativeName>
            <fullName evidence="18">5'-phosphoribosylglycinamide transformylase</fullName>
        </alternativeName>
        <alternativeName>
            <fullName evidence="18">GAR transformylase</fullName>
            <shortName evidence="18">GART</shortName>
        </alternativeName>
    </domain>
</protein>
<dbReference type="InterPro" id="IPR000115">
    <property type="entry name" value="PRibGlycinamide_synth"/>
</dbReference>
<dbReference type="PROSITE" id="PS00184">
    <property type="entry name" value="GARS"/>
    <property type="match status" value="1"/>
</dbReference>
<keyword evidence="11 17" id="KW-0547">Nucleotide-binding</keyword>
<comment type="catalytic activity">
    <reaction evidence="18">
        <text>5-phospho-beta-D-ribosylamine + glycine + ATP = N(1)-(5-phospho-beta-D-ribosyl)glycinamide + ADP + phosphate + H(+)</text>
        <dbReference type="Rhea" id="RHEA:17453"/>
        <dbReference type="ChEBI" id="CHEBI:15378"/>
        <dbReference type="ChEBI" id="CHEBI:30616"/>
        <dbReference type="ChEBI" id="CHEBI:43474"/>
        <dbReference type="ChEBI" id="CHEBI:57305"/>
        <dbReference type="ChEBI" id="CHEBI:58681"/>
        <dbReference type="ChEBI" id="CHEBI:143788"/>
        <dbReference type="ChEBI" id="CHEBI:456216"/>
        <dbReference type="EC" id="6.3.4.13"/>
    </reaction>
</comment>
<dbReference type="GO" id="GO:0046084">
    <property type="term" value="P:adenine biosynthetic process"/>
    <property type="evidence" value="ECO:0007669"/>
    <property type="project" value="TreeGrafter"/>
</dbReference>
<dbReference type="InterPro" id="IPR016188">
    <property type="entry name" value="PurM-like_N"/>
</dbReference>
<dbReference type="GO" id="GO:0046872">
    <property type="term" value="F:metal ion binding"/>
    <property type="evidence" value="ECO:0007669"/>
    <property type="project" value="UniProtKB-KW"/>
</dbReference>
<evidence type="ECO:0000256" key="9">
    <source>
        <dbReference type="ARBA" id="ARBA00022679"/>
    </source>
</evidence>
<dbReference type="SMART" id="SM01210">
    <property type="entry name" value="GARS_C"/>
    <property type="match status" value="1"/>
</dbReference>
<dbReference type="Gene3D" id="3.40.50.170">
    <property type="entry name" value="Formyl transferase, N-terminal domain"/>
    <property type="match status" value="1"/>
</dbReference>
<dbReference type="Gene3D" id="3.30.1490.20">
    <property type="entry name" value="ATP-grasp fold, A domain"/>
    <property type="match status" value="1"/>
</dbReference>
<sequence length="1013" mass="108156">MASVLVIGSGGREHALSWKLAQNPKVSQVFVAPGNAGCEQGKVSVVAKKDLDTDDVKSLVDFCTAQQVSLIVVGPEVPLANGLVDKINAACPSIACFGPTQAAAMLETSKAFSKNFMHQHNLPTARYETFTDAEKACHHIKNAPYEALVVKASGLAAGKGVIVASSREEACEAAADMLTNKTFGSASEEIVVEELLSGEEVSALCFSDGHVIRSMPIAQDHKRLLEDDQGPNTGGMGAFAPHPLISNEMKSEIESILQKTVDCMRECGNIYKGVLYAGFMLTSDGPKLLEFNCRFGDPETQAIMPLLKSNLYDICVACANGTLAQTPIEWHCDRTACGFVLVSEGYPSDYAKGKVITEIPPPTDYAIVFHAGTASVDNQLVTNGGRVLCATAVGSNLSAAREGAQRIAGQISFEGKYFRGDIGRQVANRAQSALKGVTYAQSGVDIIEGDRLVQRIKHMCKETQKTRSGAEKDIGGFGAVFDLAAAGFTDPLLVLGTDGVGTKLAVADAVGRFDTVGIDLVAMCANDVLCQGGEPIAFLDYYVTGRLVADHAAKVIEGIAAGCVMSGCALVGGETAEMPDVYKRHQWDVAGFVVGARNRDWPSLPRSNEIRHGDVVLGIASSGLHSNGFSLVRKIITNRGLNFDDTAPWDSSKPIGDSLLTPTKIYVKSLLNMIKKGEIKALAHITGGGLTENIPRVLPSHCAVRLDAASWQIHEVFKWLHAAGPVAATEMIRTFNCGIGMVAIVAESEAQTVCKKIANSGEQVFQIGRVVDRNSDGPSVQVDNLSSALSGKYSATNGHNSTASAKTKVGILISGSGTNMKALIERTLQADSNCEVALVISNKANAGGLKIARENYHIETKVIECVGKTNAEREVYEKKIDDALRAAGVTLICLAGFMRILTASFVNKWRGRLLNTHPSLLPTFKGHDAVRQALAARVRFTGCTVHFVEAEVDSGAIIEQAPVRVEPHDTEESLQERIKLQEHIIFPQAMEAVASKRVHYQELNGGVRANGHC</sequence>
<evidence type="ECO:0000256" key="7">
    <source>
        <dbReference type="ARBA" id="ARBA00008696"/>
    </source>
</evidence>
<dbReference type="Gene3D" id="3.40.50.20">
    <property type="match status" value="1"/>
</dbReference>
<dbReference type="InterPro" id="IPR001555">
    <property type="entry name" value="GART_AS"/>
</dbReference>
<dbReference type="Gene3D" id="3.30.470.20">
    <property type="entry name" value="ATP-grasp fold, B domain"/>
    <property type="match status" value="1"/>
</dbReference>
<dbReference type="InterPro" id="IPR002376">
    <property type="entry name" value="Formyl_transf_N"/>
</dbReference>
<dbReference type="SUPFAM" id="SSF52440">
    <property type="entry name" value="PreATP-grasp domain"/>
    <property type="match status" value="1"/>
</dbReference>
<evidence type="ECO:0000256" key="10">
    <source>
        <dbReference type="ARBA" id="ARBA00022723"/>
    </source>
</evidence>
<keyword evidence="10 18" id="KW-0479">Metal-binding</keyword>
<comment type="similarity">
    <text evidence="6 18">In the C-terminal section; belongs to the GART family.</text>
</comment>
<dbReference type="SUPFAM" id="SSF51246">
    <property type="entry name" value="Rudiment single hybrid motif"/>
    <property type="match status" value="1"/>
</dbReference>
<dbReference type="Pfam" id="PF02844">
    <property type="entry name" value="GARS_N"/>
    <property type="match status" value="1"/>
</dbReference>
<dbReference type="FunFam" id="3.30.1330.10:FF:000001">
    <property type="entry name" value="Phosphoribosylformylglycinamidine cyclo-ligase"/>
    <property type="match status" value="1"/>
</dbReference>
<dbReference type="HAMAP" id="MF_00138">
    <property type="entry name" value="GARS"/>
    <property type="match status" value="1"/>
</dbReference>
<dbReference type="Gene3D" id="3.30.1330.10">
    <property type="entry name" value="PurM-like, N-terminal domain"/>
    <property type="match status" value="1"/>
</dbReference>
<dbReference type="HAMAP" id="MF_01930">
    <property type="entry name" value="PurN"/>
    <property type="match status" value="1"/>
</dbReference>
<reference evidence="21" key="1">
    <citation type="submission" date="2022-11" db="UniProtKB">
        <authorList>
            <consortium name="WormBaseParasite"/>
        </authorList>
    </citation>
    <scope>IDENTIFICATION</scope>
</reference>
<dbReference type="HAMAP" id="MF_00741">
    <property type="entry name" value="AIRS"/>
    <property type="match status" value="1"/>
</dbReference>
<dbReference type="AlphaFoldDB" id="A0A914UTH2"/>
<dbReference type="Pfam" id="PF00586">
    <property type="entry name" value="AIRS"/>
    <property type="match status" value="1"/>
</dbReference>
<dbReference type="FunFam" id="3.40.50.20:FF:000006">
    <property type="entry name" value="Phosphoribosylamine--glycine ligase, chloroplastic"/>
    <property type="match status" value="1"/>
</dbReference>
<dbReference type="EC" id="6.3.4.13" evidence="18"/>
<dbReference type="GO" id="GO:0005524">
    <property type="term" value="F:ATP binding"/>
    <property type="evidence" value="ECO:0007669"/>
    <property type="project" value="UniProtKB-UniRule"/>
</dbReference>
<comment type="pathway">
    <text evidence="2 18">Purine metabolism; IMP biosynthesis via de novo pathway; 5-amino-1-(5-phospho-D-ribosyl)imidazole from N(2)-formyl-N(1)-(5-phospho-D-ribosyl)glycinamide: step 2/2.</text>
</comment>
<dbReference type="CDD" id="cd08645">
    <property type="entry name" value="FMT_core_GART"/>
    <property type="match status" value="1"/>
</dbReference>
<organism evidence="20 21">
    <name type="scientific">Plectus sambesii</name>
    <dbReference type="NCBI Taxonomy" id="2011161"/>
    <lineage>
        <taxon>Eukaryota</taxon>
        <taxon>Metazoa</taxon>
        <taxon>Ecdysozoa</taxon>
        <taxon>Nematoda</taxon>
        <taxon>Chromadorea</taxon>
        <taxon>Plectida</taxon>
        <taxon>Plectina</taxon>
        <taxon>Plectoidea</taxon>
        <taxon>Plectidae</taxon>
        <taxon>Plectus</taxon>
    </lineage>
</organism>
<evidence type="ECO:0000256" key="17">
    <source>
        <dbReference type="PROSITE-ProRule" id="PRU00409"/>
    </source>
</evidence>
<proteinExistence type="inferred from homology"/>
<dbReference type="NCBIfam" id="TIGR00877">
    <property type="entry name" value="purD"/>
    <property type="match status" value="1"/>
</dbReference>
<dbReference type="Pfam" id="PF00551">
    <property type="entry name" value="Formyl_trans_N"/>
    <property type="match status" value="1"/>
</dbReference>
<evidence type="ECO:0000256" key="16">
    <source>
        <dbReference type="ARBA" id="ARBA00023268"/>
    </source>
</evidence>
<keyword evidence="13 17" id="KW-0067">ATP-binding</keyword>
<comment type="pathway">
    <text evidence="3 18">Purine metabolism; IMP biosynthesis via de novo pathway; N(2)-formyl-N(1)-(5-phospho-D-ribosyl)glycinamide from N(1)-(5-phospho-D-ribosyl)glycinamide (10-formyl THF route): step 1/1.</text>
</comment>
<dbReference type="InterPro" id="IPR016185">
    <property type="entry name" value="PreATP-grasp_dom_sf"/>
</dbReference>
<name>A0A914UTH2_9BILA</name>
<dbReference type="InterPro" id="IPR004607">
    <property type="entry name" value="GART"/>
</dbReference>
<comment type="catalytic activity">
    <reaction evidence="18">
        <text>2-formamido-N(1)-(5-O-phospho-beta-D-ribosyl)acetamidine + ATP = 5-amino-1-(5-phospho-beta-D-ribosyl)imidazole + ADP + phosphate + H(+)</text>
        <dbReference type="Rhea" id="RHEA:23032"/>
        <dbReference type="ChEBI" id="CHEBI:15378"/>
        <dbReference type="ChEBI" id="CHEBI:30616"/>
        <dbReference type="ChEBI" id="CHEBI:43474"/>
        <dbReference type="ChEBI" id="CHEBI:137981"/>
        <dbReference type="ChEBI" id="CHEBI:147287"/>
        <dbReference type="ChEBI" id="CHEBI:456216"/>
        <dbReference type="EC" id="6.3.3.1"/>
    </reaction>
</comment>
<dbReference type="InterPro" id="IPR020559">
    <property type="entry name" value="PRibGlycinamide_synth_CS"/>
</dbReference>
<dbReference type="Gene3D" id="3.90.600.10">
    <property type="entry name" value="Phosphoribosylglycinamide synthetase, C-terminal domain"/>
    <property type="match status" value="1"/>
</dbReference>
<comment type="pathway">
    <text evidence="4 18">Purine metabolism; IMP biosynthesis via de novo pathway; N(1)-(5-phospho-D-ribosyl)glycinamide from 5-phospho-alpha-D-ribose 1-diphosphate: step 2/2.</text>
</comment>
<dbReference type="CDD" id="cd02196">
    <property type="entry name" value="PurM"/>
    <property type="match status" value="1"/>
</dbReference>
<dbReference type="Gene3D" id="3.90.650.10">
    <property type="entry name" value="PurM-like C-terminal domain"/>
    <property type="match status" value="1"/>
</dbReference>
<dbReference type="NCBIfam" id="TIGR00639">
    <property type="entry name" value="PurN"/>
    <property type="match status" value="1"/>
</dbReference>
<keyword evidence="9" id="KW-0808">Transferase</keyword>
<dbReference type="InterPro" id="IPR004733">
    <property type="entry name" value="PurM_cligase"/>
</dbReference>
<dbReference type="NCBIfam" id="TIGR00878">
    <property type="entry name" value="purM"/>
    <property type="match status" value="1"/>
</dbReference>
<evidence type="ECO:0000313" key="20">
    <source>
        <dbReference type="Proteomes" id="UP000887566"/>
    </source>
</evidence>
<dbReference type="InterPro" id="IPR020560">
    <property type="entry name" value="PRibGlycinamide_synth_C-dom"/>
</dbReference>
<dbReference type="InterPro" id="IPR011054">
    <property type="entry name" value="Rudment_hybrid_motif"/>
</dbReference>
<dbReference type="WBParaSite" id="PSAMB.scaffold1223size34135.g11748.t1">
    <property type="protein sequence ID" value="PSAMB.scaffold1223size34135.g11748.t1"/>
    <property type="gene ID" value="PSAMB.scaffold1223size34135.g11748"/>
</dbReference>
<dbReference type="PANTHER" id="PTHR10520:SF12">
    <property type="entry name" value="TRIFUNCTIONAL PURINE BIOSYNTHETIC PROTEIN ADENOSINE-3"/>
    <property type="match status" value="1"/>
</dbReference>
<dbReference type="SUPFAM" id="SSF56059">
    <property type="entry name" value="Glutathione synthetase ATP-binding domain-like"/>
    <property type="match status" value="1"/>
</dbReference>
<evidence type="ECO:0000256" key="4">
    <source>
        <dbReference type="ARBA" id="ARBA00005174"/>
    </source>
</evidence>
<dbReference type="SMART" id="SM01209">
    <property type="entry name" value="GARS_A"/>
    <property type="match status" value="1"/>
</dbReference>
<keyword evidence="8 18" id="KW-0436">Ligase</keyword>
<evidence type="ECO:0000256" key="15">
    <source>
        <dbReference type="ARBA" id="ARBA00023211"/>
    </source>
</evidence>
<dbReference type="FunFam" id="3.90.650.10:FF:000007">
    <property type="entry name" value="Trifunctional purine biosynthetic protein adenosine-3"/>
    <property type="match status" value="1"/>
</dbReference>
<dbReference type="InterPro" id="IPR036921">
    <property type="entry name" value="PurM-like_N_sf"/>
</dbReference>
<evidence type="ECO:0000256" key="12">
    <source>
        <dbReference type="ARBA" id="ARBA00022755"/>
    </source>
</evidence>
<dbReference type="GO" id="GO:0005829">
    <property type="term" value="C:cytosol"/>
    <property type="evidence" value="ECO:0007669"/>
    <property type="project" value="TreeGrafter"/>
</dbReference>
<dbReference type="FunFam" id="3.30.1490.20:FF:000006">
    <property type="entry name" value="phosphoribosylamine--glycine ligase, chloroplastic-like"/>
    <property type="match status" value="1"/>
</dbReference>
<dbReference type="PROSITE" id="PS50975">
    <property type="entry name" value="ATP_GRASP"/>
    <property type="match status" value="1"/>
</dbReference>
<dbReference type="Pfam" id="PF02769">
    <property type="entry name" value="AIRS_C"/>
    <property type="match status" value="1"/>
</dbReference>
<keyword evidence="14" id="KW-0460">Magnesium</keyword>
<dbReference type="Pfam" id="PF02843">
    <property type="entry name" value="GARS_C"/>
    <property type="match status" value="1"/>
</dbReference>
<evidence type="ECO:0000256" key="13">
    <source>
        <dbReference type="ARBA" id="ARBA00022840"/>
    </source>
</evidence>
<dbReference type="InterPro" id="IPR036477">
    <property type="entry name" value="Formyl_transf_N_sf"/>
</dbReference>
<dbReference type="Proteomes" id="UP000887566">
    <property type="component" value="Unplaced"/>
</dbReference>
<evidence type="ECO:0000256" key="11">
    <source>
        <dbReference type="ARBA" id="ARBA00022741"/>
    </source>
</evidence>
<comment type="catalytic activity">
    <reaction evidence="18">
        <text>N(1)-(5-phospho-beta-D-ribosyl)glycinamide + (6R)-10-formyltetrahydrofolate = N(2)-formyl-N(1)-(5-phospho-beta-D-ribosyl)glycinamide + (6S)-5,6,7,8-tetrahydrofolate + H(+)</text>
        <dbReference type="Rhea" id="RHEA:15053"/>
        <dbReference type="ChEBI" id="CHEBI:15378"/>
        <dbReference type="ChEBI" id="CHEBI:57453"/>
        <dbReference type="ChEBI" id="CHEBI:143788"/>
        <dbReference type="ChEBI" id="CHEBI:147286"/>
        <dbReference type="ChEBI" id="CHEBI:195366"/>
        <dbReference type="EC" id="2.1.2.2"/>
    </reaction>
</comment>
<evidence type="ECO:0000256" key="8">
    <source>
        <dbReference type="ARBA" id="ARBA00022598"/>
    </source>
</evidence>
<evidence type="ECO:0000313" key="21">
    <source>
        <dbReference type="WBParaSite" id="PSAMB.scaffold1223size34135.g11748.t1"/>
    </source>
</evidence>